<dbReference type="PRINTS" id="PR00368">
    <property type="entry name" value="FADPNR"/>
</dbReference>
<dbReference type="InterPro" id="IPR050982">
    <property type="entry name" value="Auxin_biosynth/cation_transpt"/>
</dbReference>
<gene>
    <name evidence="3" type="ORF">SNE40_005774</name>
</gene>
<evidence type="ECO:0000256" key="1">
    <source>
        <dbReference type="ARBA" id="ARBA00023002"/>
    </source>
</evidence>
<keyword evidence="4" id="KW-1185">Reference proteome</keyword>
<sequence>MILTTRSATVLLVFQILLLFVLTIDSATIGGHDYCIIGAGPSGLQLGYYMEQAKRDYIIFERSNTSGNFYVQYPRHRKLISINKRHTGQTNKEFNMRHDWNSLLSHDDSLLLRHYSKEMFPHADVLLKYLKDYKEKLGIQVQFNTEISNIHTVKNESAPDGHLFYMNDQTGKEYICKTLIAATGMWKPNIPDVPGIEYTEGYEDVSLNPEEFEGQTVLVLGRGNAAFETADHIMGSTNLIHMVARSRVRLSWATHYVGDLRAINNGLLDTYQLKSLDGVLEAAINEVKIVKRNGKLFLDLNTEDEDEESLVYLDNFAMREPYDRIIRCLGFKFDMSIFGNDTGVIKKASGLRISKYPSIMHNYESTTTKGMFVAGTASHSLDHRKSAGGFIHGFRYTARALHHILESRYEGAIWPHKTYKSSELVNVLLKRMNEASGTYQMFSVLGDVVVFRDNRESFEYYEEFPINLLHEFTNVTGAEAGEVIAVVLQYGANFSGPGNDIFRTDRATGEPSEAHKSNFLHPVLYYYKDIPTANQMKTKKRTEILPRPHLMHHIVEDFLTMWDAPISHVLPLRRFIEDVLQVDIRHYYMDDCFRLSMLHSTVPSGCQPYLNGQGLSGTGLLIESAIKQGLLM</sequence>
<proteinExistence type="predicted"/>
<dbReference type="EMBL" id="JAZGQO010000004">
    <property type="protein sequence ID" value="KAK6187837.1"/>
    <property type="molecule type" value="Genomic_DNA"/>
</dbReference>
<dbReference type="SUPFAM" id="SSF51905">
    <property type="entry name" value="FAD/NAD(P)-binding domain"/>
    <property type="match status" value="1"/>
</dbReference>
<keyword evidence="1" id="KW-0560">Oxidoreductase</keyword>
<dbReference type="Gene3D" id="3.50.50.60">
    <property type="entry name" value="FAD/NAD(P)-binding domain"/>
    <property type="match status" value="2"/>
</dbReference>
<dbReference type="GO" id="GO:0036503">
    <property type="term" value="P:ERAD pathway"/>
    <property type="evidence" value="ECO:0007669"/>
    <property type="project" value="TreeGrafter"/>
</dbReference>
<evidence type="ECO:0000313" key="3">
    <source>
        <dbReference type="EMBL" id="KAK6187837.1"/>
    </source>
</evidence>
<dbReference type="PANTHER" id="PTHR43539">
    <property type="entry name" value="FLAVIN-BINDING MONOOXYGENASE-LIKE PROTEIN (AFU_ORTHOLOGUE AFUA_4G09220)"/>
    <property type="match status" value="1"/>
</dbReference>
<evidence type="ECO:0008006" key="5">
    <source>
        <dbReference type="Google" id="ProtNLM"/>
    </source>
</evidence>
<feature type="signal peptide" evidence="2">
    <location>
        <begin position="1"/>
        <end position="26"/>
    </location>
</feature>
<dbReference type="AlphaFoldDB" id="A0AAN8K579"/>
<dbReference type="GO" id="GO:0004497">
    <property type="term" value="F:monooxygenase activity"/>
    <property type="evidence" value="ECO:0007669"/>
    <property type="project" value="TreeGrafter"/>
</dbReference>
<evidence type="ECO:0000313" key="4">
    <source>
        <dbReference type="Proteomes" id="UP001347796"/>
    </source>
</evidence>
<accession>A0AAN8K579</accession>
<protein>
    <recommendedName>
        <fullName evidence="5">FAD-dependent oxidoreductase domain-containing protein 2</fullName>
    </recommendedName>
</protein>
<dbReference type="GO" id="GO:0050660">
    <property type="term" value="F:flavin adenine dinucleotide binding"/>
    <property type="evidence" value="ECO:0007669"/>
    <property type="project" value="TreeGrafter"/>
</dbReference>
<keyword evidence="2" id="KW-0732">Signal</keyword>
<name>A0AAN8K579_PATCE</name>
<organism evidence="3 4">
    <name type="scientific">Patella caerulea</name>
    <name type="common">Rayed Mediterranean limpet</name>
    <dbReference type="NCBI Taxonomy" id="87958"/>
    <lineage>
        <taxon>Eukaryota</taxon>
        <taxon>Metazoa</taxon>
        <taxon>Spiralia</taxon>
        <taxon>Lophotrochozoa</taxon>
        <taxon>Mollusca</taxon>
        <taxon>Gastropoda</taxon>
        <taxon>Patellogastropoda</taxon>
        <taxon>Patelloidea</taxon>
        <taxon>Patellidae</taxon>
        <taxon>Patella</taxon>
    </lineage>
</organism>
<dbReference type="Proteomes" id="UP001347796">
    <property type="component" value="Unassembled WGS sequence"/>
</dbReference>
<dbReference type="InterPro" id="IPR036188">
    <property type="entry name" value="FAD/NAD-bd_sf"/>
</dbReference>
<dbReference type="GO" id="GO:0005788">
    <property type="term" value="C:endoplasmic reticulum lumen"/>
    <property type="evidence" value="ECO:0007669"/>
    <property type="project" value="TreeGrafter"/>
</dbReference>
<dbReference type="Pfam" id="PF13738">
    <property type="entry name" value="Pyr_redox_3"/>
    <property type="match status" value="1"/>
</dbReference>
<comment type="caution">
    <text evidence="3">The sequence shown here is derived from an EMBL/GenBank/DDBJ whole genome shotgun (WGS) entry which is preliminary data.</text>
</comment>
<dbReference type="FunFam" id="3.50.50.60:FF:000300">
    <property type="entry name" value="FAD-dependent oxidoreductase domain-containing 2"/>
    <property type="match status" value="1"/>
</dbReference>
<feature type="chain" id="PRO_5042859979" description="FAD-dependent oxidoreductase domain-containing protein 2" evidence="2">
    <location>
        <begin position="27"/>
        <end position="632"/>
    </location>
</feature>
<dbReference type="PANTHER" id="PTHR43539:SF23">
    <property type="entry name" value="FAD-DEPENDENT OXIDOREDUCTASE DOMAIN-CONTAINING PROTEIN 2"/>
    <property type="match status" value="1"/>
</dbReference>
<reference evidence="3 4" key="1">
    <citation type="submission" date="2024-01" db="EMBL/GenBank/DDBJ databases">
        <title>The genome of the rayed Mediterranean limpet Patella caerulea (Linnaeus, 1758).</title>
        <authorList>
            <person name="Anh-Thu Weber A."/>
            <person name="Halstead-Nussloch G."/>
        </authorList>
    </citation>
    <scope>NUCLEOTIDE SEQUENCE [LARGE SCALE GENOMIC DNA]</scope>
    <source>
        <strain evidence="3">AATW-2023a</strain>
        <tissue evidence="3">Whole specimen</tissue>
    </source>
</reference>
<evidence type="ECO:0000256" key="2">
    <source>
        <dbReference type="SAM" id="SignalP"/>
    </source>
</evidence>